<dbReference type="InterPro" id="IPR027482">
    <property type="entry name" value="Sec1-like_dom2"/>
</dbReference>
<reference evidence="3 4" key="1">
    <citation type="journal article" date="2012" name="Genome Biol.">
        <title>The genome of the polar eukaryotic microalga coccomyxa subellipsoidea reveals traits of cold adaptation.</title>
        <authorList>
            <person name="Blanc G."/>
            <person name="Agarkova I."/>
            <person name="Grimwood J."/>
            <person name="Kuo A."/>
            <person name="Brueggeman A."/>
            <person name="Dunigan D."/>
            <person name="Gurnon J."/>
            <person name="Ladunga I."/>
            <person name="Lindquist E."/>
            <person name="Lucas S."/>
            <person name="Pangilinan J."/>
            <person name="Proschold T."/>
            <person name="Salamov A."/>
            <person name="Schmutz J."/>
            <person name="Weeks D."/>
            <person name="Yamada T."/>
            <person name="Claverie J.M."/>
            <person name="Grigoriev I."/>
            <person name="Van Etten J."/>
            <person name="Lomsadze A."/>
            <person name="Borodovsky M."/>
        </authorList>
    </citation>
    <scope>NUCLEOTIDE SEQUENCE [LARGE SCALE GENOMIC DNA]</scope>
    <source>
        <strain evidence="3 4">C-169</strain>
    </source>
</reference>
<organism evidence="3 4">
    <name type="scientific">Coccomyxa subellipsoidea (strain C-169)</name>
    <name type="common">Green microalga</name>
    <dbReference type="NCBI Taxonomy" id="574566"/>
    <lineage>
        <taxon>Eukaryota</taxon>
        <taxon>Viridiplantae</taxon>
        <taxon>Chlorophyta</taxon>
        <taxon>core chlorophytes</taxon>
        <taxon>Trebouxiophyceae</taxon>
        <taxon>Trebouxiophyceae incertae sedis</taxon>
        <taxon>Coccomyxaceae</taxon>
        <taxon>Coccomyxa</taxon>
        <taxon>Coccomyxa subellipsoidea</taxon>
    </lineage>
</organism>
<dbReference type="InterPro" id="IPR001619">
    <property type="entry name" value="Sec1-like"/>
</dbReference>
<dbReference type="Pfam" id="PF00995">
    <property type="entry name" value="Sec1"/>
    <property type="match status" value="1"/>
</dbReference>
<accession>I0YV62</accession>
<dbReference type="EMBL" id="AGSI01000010">
    <property type="protein sequence ID" value="EIE22281.1"/>
    <property type="molecule type" value="Genomic_DNA"/>
</dbReference>
<dbReference type="InterPro" id="IPR043154">
    <property type="entry name" value="Sec-1-like_dom1"/>
</dbReference>
<comment type="caution">
    <text evidence="3">The sequence shown here is derived from an EMBL/GenBank/DDBJ whole genome shotgun (WGS) entry which is preliminary data.</text>
</comment>
<evidence type="ECO:0000313" key="3">
    <source>
        <dbReference type="EMBL" id="EIE22281.1"/>
    </source>
</evidence>
<evidence type="ECO:0000256" key="2">
    <source>
        <dbReference type="SAM" id="Phobius"/>
    </source>
</evidence>
<dbReference type="SUPFAM" id="SSF56815">
    <property type="entry name" value="Sec1/munc18-like (SM) proteins"/>
    <property type="match status" value="1"/>
</dbReference>
<keyword evidence="4" id="KW-1185">Reference proteome</keyword>
<keyword evidence="2" id="KW-0472">Membrane</keyword>
<evidence type="ECO:0000313" key="4">
    <source>
        <dbReference type="Proteomes" id="UP000007264"/>
    </source>
</evidence>
<dbReference type="GO" id="GO:0016192">
    <property type="term" value="P:vesicle-mediated transport"/>
    <property type="evidence" value="ECO:0007669"/>
    <property type="project" value="InterPro"/>
</dbReference>
<dbReference type="PANTHER" id="PTHR11679">
    <property type="entry name" value="VESICLE PROTEIN SORTING-ASSOCIATED"/>
    <property type="match status" value="1"/>
</dbReference>
<dbReference type="Gene3D" id="1.25.40.850">
    <property type="match status" value="1"/>
</dbReference>
<dbReference type="AlphaFoldDB" id="I0YV62"/>
<dbReference type="eggNOG" id="KOG1302">
    <property type="taxonomic scope" value="Eukaryota"/>
</dbReference>
<name>I0YV62_COCSC</name>
<protein>
    <submittedName>
        <fullName evidence="3">Sec1-like protein</fullName>
    </submittedName>
</protein>
<dbReference type="FunFam" id="3.40.50.1910:FF:000005">
    <property type="entry name" value="vacuolar protein sorting-associated protein 33A isoform X1"/>
    <property type="match status" value="1"/>
</dbReference>
<keyword evidence="2" id="KW-1133">Transmembrane helix</keyword>
<dbReference type="STRING" id="574566.I0YV62"/>
<dbReference type="InterPro" id="IPR036045">
    <property type="entry name" value="Sec1-like_sf"/>
</dbReference>
<proteinExistence type="inferred from homology"/>
<feature type="transmembrane region" description="Helical" evidence="2">
    <location>
        <begin position="587"/>
        <end position="607"/>
    </location>
</feature>
<comment type="similarity">
    <text evidence="1">Belongs to the STXBP/unc-18/SEC1 family.</text>
</comment>
<dbReference type="GeneID" id="17040267"/>
<dbReference type="RefSeq" id="XP_005646825.1">
    <property type="nucleotide sequence ID" value="XM_005646768.1"/>
</dbReference>
<dbReference type="Gene3D" id="3.40.50.1910">
    <property type="match status" value="2"/>
</dbReference>
<dbReference type="Proteomes" id="UP000007264">
    <property type="component" value="Unassembled WGS sequence"/>
</dbReference>
<dbReference type="Gene3D" id="3.40.50.2060">
    <property type="match status" value="1"/>
</dbReference>
<dbReference type="InterPro" id="IPR043155">
    <property type="entry name" value="VPS33_dom3b"/>
</dbReference>
<dbReference type="OrthoDB" id="10262287at2759"/>
<gene>
    <name evidence="3" type="ORF">COCSUDRAFT_16423</name>
</gene>
<evidence type="ECO:0000256" key="1">
    <source>
        <dbReference type="ARBA" id="ARBA00009884"/>
    </source>
</evidence>
<dbReference type="KEGG" id="csl:COCSUDRAFT_16423"/>
<sequence>MIREEARRLLIELLDSRRGKKVLVLDPKVSGFLGLLAEVSLLKEHGIEQLLHLSTEPLGDLGVRNVIYLVRASIENAKQIAEQIKETNRAAAGFEYAVYFLPRRTIACERIFQEEGVYGDIVAGEFPLGFIPFDYDVLSLELGTAYRELVADGDRSSLYGVARALTRLQALYGGAAVLKGKGPAAAAVRSLLLRMRQELGMEAPITGAARCPAMDSLLMVVVVWGIAGGGPIDEIILLDREVDAVTPMCTQLTYEGLVDETMQIKHGAARPWHRPSRLQRFAHLQKAGRNAHPGGRQRIALNSADKVFRDLRDLSFAAVGPQLGQRAKSIQSDYKTSKRSLAELKEFAAQLKALPNIQRHIGLAEAVNRAIAAPAFRARVSVEQSLLDGHGLDASAESIEASPICRARTDLFVVLRLMCLLSLTQGGVPKKYFDALRKEILHSYGHEYMLMLSNVLHCAGLLVRHEGGKGNFPTLKRAFRLLVDDIDDKIPTDVAYVFSGYAPLSVRLVEAAVKAPGWGVGEEVLRLLPGPAFEVEQTSDDKGLPIERPVQDRKLTGLRRSILPSATPAADSLSAGWSLRVSKKRRIVLVVFIGGVTFAEIAALRFLGTRPEVNCSFVIATTKLINGTTLLESIVDDSIRTAKETAAL</sequence>
<keyword evidence="2" id="KW-0812">Transmembrane</keyword>